<proteinExistence type="predicted"/>
<protein>
    <recommendedName>
        <fullName evidence="3">ASCH domain-containing protein</fullName>
    </recommendedName>
</protein>
<dbReference type="InterPro" id="IPR015947">
    <property type="entry name" value="PUA-like_sf"/>
</dbReference>
<dbReference type="EMBL" id="JACHGY010000002">
    <property type="protein sequence ID" value="MBB6431735.1"/>
    <property type="molecule type" value="Genomic_DNA"/>
</dbReference>
<gene>
    <name evidence="1" type="ORF">HNQ40_003618</name>
</gene>
<keyword evidence="2" id="KW-1185">Reference proteome</keyword>
<dbReference type="RefSeq" id="WP_184679324.1">
    <property type="nucleotide sequence ID" value="NZ_JACHGY010000002.1"/>
</dbReference>
<evidence type="ECO:0008006" key="3">
    <source>
        <dbReference type="Google" id="ProtNLM"/>
    </source>
</evidence>
<evidence type="ECO:0000313" key="1">
    <source>
        <dbReference type="EMBL" id="MBB6431735.1"/>
    </source>
</evidence>
<dbReference type="Proteomes" id="UP000541810">
    <property type="component" value="Unassembled WGS sequence"/>
</dbReference>
<sequence length="224" mass="25378">MSIHVAILKREYLRMILSGQKTVESRLSKLRCAPFKSVSTGERLFLKASGGPFMATAIAGAVHDYADQTPEQIDALCDQWNPAVCGPLAYWRDRRDRPFATMIRLRNVEPMDVGPKLAVQNMRAWYVLPDEASPLMDVSLKPGALRNRYLSLPESSPAMRSQPLTLEMPDHESVQTDFVDGGPMLRWRGWGWYYDAFALEAGDVVRFVALGGRRYRVRFIRSTP</sequence>
<evidence type="ECO:0000313" key="2">
    <source>
        <dbReference type="Proteomes" id="UP000541810"/>
    </source>
</evidence>
<accession>A0A7X0H9G8</accession>
<reference evidence="1 2" key="1">
    <citation type="submission" date="2020-08" db="EMBL/GenBank/DDBJ databases">
        <title>Genomic Encyclopedia of Type Strains, Phase IV (KMG-IV): sequencing the most valuable type-strain genomes for metagenomic binning, comparative biology and taxonomic classification.</title>
        <authorList>
            <person name="Goeker M."/>
        </authorList>
    </citation>
    <scope>NUCLEOTIDE SEQUENCE [LARGE SCALE GENOMIC DNA]</scope>
    <source>
        <strain evidence="1 2">DSM 103725</strain>
    </source>
</reference>
<name>A0A7X0H9G8_9BACT</name>
<organism evidence="1 2">
    <name type="scientific">Algisphaera agarilytica</name>
    <dbReference type="NCBI Taxonomy" id="1385975"/>
    <lineage>
        <taxon>Bacteria</taxon>
        <taxon>Pseudomonadati</taxon>
        <taxon>Planctomycetota</taxon>
        <taxon>Phycisphaerae</taxon>
        <taxon>Phycisphaerales</taxon>
        <taxon>Phycisphaeraceae</taxon>
        <taxon>Algisphaera</taxon>
    </lineage>
</organism>
<comment type="caution">
    <text evidence="1">The sequence shown here is derived from an EMBL/GenBank/DDBJ whole genome shotgun (WGS) entry which is preliminary data.</text>
</comment>
<dbReference type="AlphaFoldDB" id="A0A7X0H9G8"/>
<dbReference type="SUPFAM" id="SSF88697">
    <property type="entry name" value="PUA domain-like"/>
    <property type="match status" value="1"/>
</dbReference>